<dbReference type="Pfam" id="PF00772">
    <property type="entry name" value="DnaB"/>
    <property type="match status" value="1"/>
</dbReference>
<dbReference type="GO" id="GO:1990077">
    <property type="term" value="C:primosome complex"/>
    <property type="evidence" value="ECO:0007669"/>
    <property type="project" value="UniProtKB-UniRule"/>
</dbReference>
<evidence type="ECO:0000256" key="11">
    <source>
        <dbReference type="ARBA" id="ARBA00044932"/>
    </source>
</evidence>
<evidence type="ECO:0000259" key="15">
    <source>
        <dbReference type="PROSITE" id="PS51199"/>
    </source>
</evidence>
<evidence type="ECO:0000256" key="1">
    <source>
        <dbReference type="ARBA" id="ARBA00008428"/>
    </source>
</evidence>
<evidence type="ECO:0000256" key="13">
    <source>
        <dbReference type="NCBIfam" id="TIGR00665"/>
    </source>
</evidence>
<dbReference type="PANTHER" id="PTHR30153:SF2">
    <property type="entry name" value="REPLICATIVE DNA HELICASE"/>
    <property type="match status" value="1"/>
</dbReference>
<evidence type="ECO:0000313" key="17">
    <source>
        <dbReference type="Proteomes" id="UP000185678"/>
    </source>
</evidence>
<evidence type="ECO:0000256" key="8">
    <source>
        <dbReference type="ARBA" id="ARBA00022840"/>
    </source>
</evidence>
<evidence type="ECO:0000256" key="2">
    <source>
        <dbReference type="ARBA" id="ARBA00011643"/>
    </source>
</evidence>
<dbReference type="GO" id="GO:0006269">
    <property type="term" value="P:DNA replication, synthesis of primer"/>
    <property type="evidence" value="ECO:0007669"/>
    <property type="project" value="UniProtKB-UniRule"/>
</dbReference>
<dbReference type="AlphaFoldDB" id="A0A1N7LHF1"/>
<dbReference type="InterPro" id="IPR007694">
    <property type="entry name" value="DNA_helicase_DnaB-like_C"/>
</dbReference>
<evidence type="ECO:0000256" key="3">
    <source>
        <dbReference type="ARBA" id="ARBA00022515"/>
    </source>
</evidence>
<keyword evidence="8 14" id="KW-0067">ATP-binding</keyword>
<dbReference type="GO" id="GO:0005524">
    <property type="term" value="F:ATP binding"/>
    <property type="evidence" value="ECO:0007669"/>
    <property type="project" value="UniProtKB-UniRule"/>
</dbReference>
<evidence type="ECO:0000313" key="16">
    <source>
        <dbReference type="EMBL" id="SIS73223.1"/>
    </source>
</evidence>
<dbReference type="GO" id="GO:0003677">
    <property type="term" value="F:DNA binding"/>
    <property type="evidence" value="ECO:0007669"/>
    <property type="project" value="UniProtKB-UniRule"/>
</dbReference>
<comment type="subunit">
    <text evidence="2">Homohexamer.</text>
</comment>
<keyword evidence="4 14" id="KW-0235">DNA replication</keyword>
<dbReference type="GO" id="GO:0005829">
    <property type="term" value="C:cytosol"/>
    <property type="evidence" value="ECO:0007669"/>
    <property type="project" value="TreeGrafter"/>
</dbReference>
<evidence type="ECO:0000256" key="12">
    <source>
        <dbReference type="ARBA" id="ARBA00048954"/>
    </source>
</evidence>
<evidence type="ECO:0000256" key="4">
    <source>
        <dbReference type="ARBA" id="ARBA00022705"/>
    </source>
</evidence>
<organism evidence="16 17">
    <name type="scientific">Insolitispirillum peregrinum</name>
    <dbReference type="NCBI Taxonomy" id="80876"/>
    <lineage>
        <taxon>Bacteria</taxon>
        <taxon>Pseudomonadati</taxon>
        <taxon>Pseudomonadota</taxon>
        <taxon>Alphaproteobacteria</taxon>
        <taxon>Rhodospirillales</taxon>
        <taxon>Novispirillaceae</taxon>
        <taxon>Insolitispirillum</taxon>
    </lineage>
</organism>
<keyword evidence="9 14" id="KW-0238">DNA-binding</keyword>
<dbReference type="InterPro" id="IPR027417">
    <property type="entry name" value="P-loop_NTPase"/>
</dbReference>
<dbReference type="PROSITE" id="PS51199">
    <property type="entry name" value="SF4_HELICASE"/>
    <property type="match status" value="1"/>
</dbReference>
<keyword evidence="6 14" id="KW-0378">Hydrolase</keyword>
<protein>
    <recommendedName>
        <fullName evidence="13 14">Replicative DNA helicase</fullName>
        <ecNumber evidence="13 14">5.6.2.3</ecNumber>
    </recommendedName>
</protein>
<proteinExistence type="inferred from homology"/>
<dbReference type="SUPFAM" id="SSF48024">
    <property type="entry name" value="N-terminal domain of DnaB helicase"/>
    <property type="match status" value="1"/>
</dbReference>
<keyword evidence="17" id="KW-1185">Reference proteome</keyword>
<dbReference type="PANTHER" id="PTHR30153">
    <property type="entry name" value="REPLICATIVE DNA HELICASE DNAB"/>
    <property type="match status" value="1"/>
</dbReference>
<keyword evidence="10" id="KW-0413">Isomerase</keyword>
<accession>A0A1N7LHF1</accession>
<comment type="similarity">
    <text evidence="1 14">Belongs to the helicase family. DnaB subfamily.</text>
</comment>
<gene>
    <name evidence="16" type="ORF">SAMN05421779_103329</name>
</gene>
<dbReference type="NCBIfam" id="TIGR00665">
    <property type="entry name" value="DnaB"/>
    <property type="match status" value="1"/>
</dbReference>
<evidence type="ECO:0000256" key="14">
    <source>
        <dbReference type="RuleBase" id="RU362085"/>
    </source>
</evidence>
<dbReference type="EC" id="5.6.2.3" evidence="13 14"/>
<dbReference type="Proteomes" id="UP000185678">
    <property type="component" value="Unassembled WGS sequence"/>
</dbReference>
<reference evidence="16 17" key="1">
    <citation type="submission" date="2017-01" db="EMBL/GenBank/DDBJ databases">
        <authorList>
            <person name="Mah S.A."/>
            <person name="Swanson W.J."/>
            <person name="Moy G.W."/>
            <person name="Vacquier V.D."/>
        </authorList>
    </citation>
    <scope>NUCLEOTIDE SEQUENCE [LARGE SCALE GENOMIC DNA]</scope>
    <source>
        <strain evidence="16 17">DSM 11589</strain>
    </source>
</reference>
<dbReference type="InterPro" id="IPR007692">
    <property type="entry name" value="DNA_helicase_DnaB"/>
</dbReference>
<dbReference type="RefSeq" id="WP_076399964.1">
    <property type="nucleotide sequence ID" value="NZ_FTOA01000003.1"/>
</dbReference>
<dbReference type="InterPro" id="IPR016136">
    <property type="entry name" value="DNA_helicase_N/primase_C"/>
</dbReference>
<dbReference type="InterPro" id="IPR007693">
    <property type="entry name" value="DNA_helicase_DnaB-like_N"/>
</dbReference>
<feature type="domain" description="SF4 helicase" evidence="15">
    <location>
        <begin position="201"/>
        <end position="506"/>
    </location>
</feature>
<dbReference type="OrthoDB" id="9773982at2"/>
<evidence type="ECO:0000256" key="7">
    <source>
        <dbReference type="ARBA" id="ARBA00022806"/>
    </source>
</evidence>
<dbReference type="GO" id="GO:0016887">
    <property type="term" value="F:ATP hydrolysis activity"/>
    <property type="evidence" value="ECO:0007669"/>
    <property type="project" value="RHEA"/>
</dbReference>
<evidence type="ECO:0000256" key="9">
    <source>
        <dbReference type="ARBA" id="ARBA00023125"/>
    </source>
</evidence>
<evidence type="ECO:0000256" key="6">
    <source>
        <dbReference type="ARBA" id="ARBA00022801"/>
    </source>
</evidence>
<dbReference type="NCBIfam" id="NF006606">
    <property type="entry name" value="PRK09165.1"/>
    <property type="match status" value="1"/>
</dbReference>
<name>A0A1N7LHF1_9PROT</name>
<keyword evidence="5 14" id="KW-0547">Nucleotide-binding</keyword>
<dbReference type="Gene3D" id="1.10.860.10">
    <property type="entry name" value="DNAb Helicase, Chain A"/>
    <property type="match status" value="1"/>
</dbReference>
<dbReference type="CDD" id="cd00984">
    <property type="entry name" value="DnaB_C"/>
    <property type="match status" value="1"/>
</dbReference>
<evidence type="ECO:0000256" key="5">
    <source>
        <dbReference type="ARBA" id="ARBA00022741"/>
    </source>
</evidence>
<dbReference type="Pfam" id="PF03796">
    <property type="entry name" value="DnaB_C"/>
    <property type="match status" value="1"/>
</dbReference>
<dbReference type="InterPro" id="IPR036185">
    <property type="entry name" value="DNA_heli_DnaB-like_N_sf"/>
</dbReference>
<sequence length="514" mass="56985">MMDETSSYPVPAYVGDAAVGDAGASWREPPHNIEAEQALLGAIFQSNRAYERVSEFLMAEHFANALHGRIFESCGKLIEQGHLATPVTLKAYLENDPLMKEAGGVAYLAELANAVVTVVNAEDYGRQIHDFAMRRQLIDLGTGMVNDAFEVEFDHTAMDQIESAEQRLYDLATTGKQEGGFQDFRMALHTAVKMAEAAHKREGQLAGVPTDLMDLDKKLGGLHPSDLLILAGRPSMGKTALATCIAFNAAKLYREHIDESGNRQVLDGAKVAFFSLEMSAEQLATRLLAQEAEISSHKIRTGELSNDDFTRMVTVAQELSVLPLFIDDTPALSISAVRTRCRRLARQQGLGLIVVDYLQLLSGGPGFGESRVQEVSAITRGLKAIAKELNVPVMALSQLSRAVEQREDKRPQLSDLRESGSIEQDADVVMFVYREQYYLERAEPSRRPDEGEDKFMERYADWQKRCEKAHNVGEVIVAKQRHGPIGGVKLYFDGNFTKFGNLMNHDHGDDDDYE</sequence>
<comment type="catalytic activity">
    <reaction evidence="12 14">
        <text>ATP + H2O = ADP + phosphate + H(+)</text>
        <dbReference type="Rhea" id="RHEA:13065"/>
        <dbReference type="ChEBI" id="CHEBI:15377"/>
        <dbReference type="ChEBI" id="CHEBI:15378"/>
        <dbReference type="ChEBI" id="CHEBI:30616"/>
        <dbReference type="ChEBI" id="CHEBI:43474"/>
        <dbReference type="ChEBI" id="CHEBI:456216"/>
        <dbReference type="EC" id="5.6.2.3"/>
    </reaction>
</comment>
<dbReference type="EMBL" id="FTOA01000003">
    <property type="protein sequence ID" value="SIS73223.1"/>
    <property type="molecule type" value="Genomic_DNA"/>
</dbReference>
<keyword evidence="3 14" id="KW-0639">Primosome</keyword>
<dbReference type="STRING" id="80876.SAMN05421779_103329"/>
<evidence type="ECO:0000256" key="10">
    <source>
        <dbReference type="ARBA" id="ARBA00023235"/>
    </source>
</evidence>
<comment type="function">
    <text evidence="11 14">The main replicative DNA helicase, it participates in initiation and elongation during chromosome replication. Travels ahead of the DNA replisome, separating dsDNA into templates for DNA synthesis. A processive ATP-dependent 5'-3' DNA helicase it has DNA-dependent ATPase activity.</text>
</comment>
<keyword evidence="7 14" id="KW-0347">Helicase</keyword>
<dbReference type="Gene3D" id="3.40.50.300">
    <property type="entry name" value="P-loop containing nucleotide triphosphate hydrolases"/>
    <property type="match status" value="1"/>
</dbReference>
<dbReference type="GO" id="GO:0043139">
    <property type="term" value="F:5'-3' DNA helicase activity"/>
    <property type="evidence" value="ECO:0007669"/>
    <property type="project" value="UniProtKB-EC"/>
</dbReference>
<dbReference type="SUPFAM" id="SSF52540">
    <property type="entry name" value="P-loop containing nucleoside triphosphate hydrolases"/>
    <property type="match status" value="1"/>
</dbReference>